<evidence type="ECO:0000256" key="1">
    <source>
        <dbReference type="SAM" id="MobiDB-lite"/>
    </source>
</evidence>
<feature type="compositionally biased region" description="Basic and acidic residues" evidence="1">
    <location>
        <begin position="124"/>
        <end position="154"/>
    </location>
</feature>
<feature type="region of interest" description="Disordered" evidence="1">
    <location>
        <begin position="1"/>
        <end position="34"/>
    </location>
</feature>
<gene>
    <name evidence="2" type="ORF">AMEX_G13387</name>
</gene>
<name>A0A8T2LS08_ASTMX</name>
<dbReference type="EMBL" id="JAICCE010000010">
    <property type="protein sequence ID" value="KAG9272395.1"/>
    <property type="molecule type" value="Genomic_DNA"/>
</dbReference>
<feature type="compositionally biased region" description="Basic and acidic residues" evidence="1">
    <location>
        <begin position="21"/>
        <end position="34"/>
    </location>
</feature>
<organism evidence="2 3">
    <name type="scientific">Astyanax mexicanus</name>
    <name type="common">Blind cave fish</name>
    <name type="synonym">Astyanax fasciatus mexicanus</name>
    <dbReference type="NCBI Taxonomy" id="7994"/>
    <lineage>
        <taxon>Eukaryota</taxon>
        <taxon>Metazoa</taxon>
        <taxon>Chordata</taxon>
        <taxon>Craniata</taxon>
        <taxon>Vertebrata</taxon>
        <taxon>Euteleostomi</taxon>
        <taxon>Actinopterygii</taxon>
        <taxon>Neopterygii</taxon>
        <taxon>Teleostei</taxon>
        <taxon>Ostariophysi</taxon>
        <taxon>Characiformes</taxon>
        <taxon>Characoidei</taxon>
        <taxon>Acestrorhamphidae</taxon>
        <taxon>Acestrorhamphinae</taxon>
        <taxon>Astyanax</taxon>
    </lineage>
</organism>
<dbReference type="Proteomes" id="UP000752171">
    <property type="component" value="Unassembled WGS sequence"/>
</dbReference>
<evidence type="ECO:0000313" key="2">
    <source>
        <dbReference type="EMBL" id="KAG9272395.1"/>
    </source>
</evidence>
<evidence type="ECO:0000313" key="3">
    <source>
        <dbReference type="Proteomes" id="UP000752171"/>
    </source>
</evidence>
<dbReference type="AlphaFoldDB" id="A0A8T2LS08"/>
<accession>A0A8T2LS08</accession>
<protein>
    <submittedName>
        <fullName evidence="2">Uncharacterized protein</fullName>
    </submittedName>
</protein>
<comment type="caution">
    <text evidence="2">The sequence shown here is derived from an EMBL/GenBank/DDBJ whole genome shotgun (WGS) entry which is preliminary data.</text>
</comment>
<feature type="region of interest" description="Disordered" evidence="1">
    <location>
        <begin position="68"/>
        <end position="157"/>
    </location>
</feature>
<proteinExistence type="predicted"/>
<reference evidence="2 3" key="1">
    <citation type="submission" date="2021-07" db="EMBL/GenBank/DDBJ databases">
        <authorList>
            <person name="Imarazene B."/>
            <person name="Zahm M."/>
            <person name="Klopp C."/>
            <person name="Cabau C."/>
            <person name="Beille S."/>
            <person name="Jouanno E."/>
            <person name="Castinel A."/>
            <person name="Lluch J."/>
            <person name="Gil L."/>
            <person name="Kuchtly C."/>
            <person name="Lopez Roques C."/>
            <person name="Donnadieu C."/>
            <person name="Parrinello H."/>
            <person name="Journot L."/>
            <person name="Du K."/>
            <person name="Schartl M."/>
            <person name="Retaux S."/>
            <person name="Guiguen Y."/>
        </authorList>
    </citation>
    <scope>NUCLEOTIDE SEQUENCE [LARGE SCALE GENOMIC DNA]</scope>
    <source>
        <strain evidence="2">Pach_M1</strain>
        <tissue evidence="2">Testis</tissue>
    </source>
</reference>
<sequence length="166" mass="18316">MAAKRSLPSWMCARDSGSSAGRERSGVNREKRPERTMLYWMNERELVETALSVLMTNTVKTGVACPAAAAEVSVIPETDTEEDSDLDAKERSCGSDSDVDVAEQQTVPYITSTEKGRLSGRSDSAGDHHSTSHSRDLEKDPELDDDSQRTKSDPEAMQLVREIFFS</sequence>
<feature type="compositionally biased region" description="Polar residues" evidence="1">
    <location>
        <begin position="103"/>
        <end position="113"/>
    </location>
</feature>